<evidence type="ECO:0000313" key="9">
    <source>
        <dbReference type="Proteomes" id="UP000325440"/>
    </source>
</evidence>
<dbReference type="PANTHER" id="PTHR24366">
    <property type="entry name" value="IG(IMMUNOGLOBULIN) AND LRR(LEUCINE RICH REPEAT) DOMAINS"/>
    <property type="match status" value="1"/>
</dbReference>
<feature type="compositionally biased region" description="Polar residues" evidence="5">
    <location>
        <begin position="517"/>
        <end position="533"/>
    </location>
</feature>
<sequence>MSFNNIIQLDKDAFKSVGLINLHKLIAHNCSIELVDKDAFRGLQILIELDLSNNNIHVLHPATFRDPYRLRKIYLNRNPVQRLQSGLFHNMSFLQTVGFNDCLISVIEPKTFFNNTKLNSLELSGNHLVNMKPDILFSIPSLMNLEISNNPWRCDCKLRPFMDLVMNRNLYMRSSCAEPPRLLNKLWNNIKPDEFACQPIIQYPTQSTSFQLDDEELTVGCKIAGEPMPSVQWVYNNRPISNYSHGDYKFTVYESVDNTMAKWMNLTVSRSRLMGKSEFKCIAQNAAGLEERIITVIVQNAGSKPVFPGVKDTLPVIVGLVAGIFIIVLLLIVCCLCCCRRRPGLILGGAHQPKKSHANGFSNGDVPNNNHHHVTSLVSEPSEQQKSLLAVVNPVQKPPRRYESSPTGTEMTELKRNLLDETSMSGDVEEQCYGGESGDELVSIEGGGSYGGGVSVGGGGGGGSGGGGNSRSYRKGTHPPDLLAFPRGGHSSPAGSVVSTVPSFQSPLHSPIYSGTLPYNRSQSPFSPRSTQPPAGYVTIPRRPRVPSWASSTAASTPTGGGGHLDDPLGVGRLCEPVYDNLGPRTTADGSSVLSLTKAVAADSAAQGLHRPTPQYTSQTLPHKTKLHSSHGGGGGGMIHHHPRFDAERVPSPAPRSPEKIQHNALPPNYSPLVEMDARNRSSWAPGRVGTPETGVLKPASQTSLKRKVPPKPPPKPKMKGGPLFEDEGEDGTEV</sequence>
<dbReference type="InterPro" id="IPR032675">
    <property type="entry name" value="LRR_dom_sf"/>
</dbReference>
<dbReference type="InterPro" id="IPR013098">
    <property type="entry name" value="Ig_I-set"/>
</dbReference>
<dbReference type="InterPro" id="IPR013783">
    <property type="entry name" value="Ig-like_fold"/>
</dbReference>
<dbReference type="SUPFAM" id="SSF52058">
    <property type="entry name" value="L domain-like"/>
    <property type="match status" value="1"/>
</dbReference>
<keyword evidence="6" id="KW-1133">Transmembrane helix</keyword>
<keyword evidence="9" id="KW-1185">Reference proteome</keyword>
<dbReference type="Pfam" id="PF07679">
    <property type="entry name" value="I-set"/>
    <property type="match status" value="1"/>
</dbReference>
<feature type="compositionally biased region" description="Polar residues" evidence="5">
    <location>
        <begin position="493"/>
        <end position="502"/>
    </location>
</feature>
<evidence type="ECO:0000259" key="7">
    <source>
        <dbReference type="PROSITE" id="PS50835"/>
    </source>
</evidence>
<reference evidence="8 9" key="1">
    <citation type="submission" date="2019-08" db="EMBL/GenBank/DDBJ databases">
        <authorList>
            <person name="Alioto T."/>
            <person name="Alioto T."/>
            <person name="Gomez Garrido J."/>
        </authorList>
    </citation>
    <scope>NUCLEOTIDE SEQUENCE [LARGE SCALE GENOMIC DNA]</scope>
</reference>
<gene>
    <name evidence="8" type="ORF">CINCED_3A012196</name>
</gene>
<feature type="region of interest" description="Disordered" evidence="5">
    <location>
        <begin position="605"/>
        <end position="735"/>
    </location>
</feature>
<evidence type="ECO:0000256" key="6">
    <source>
        <dbReference type="SAM" id="Phobius"/>
    </source>
</evidence>
<keyword evidence="3" id="KW-0677">Repeat</keyword>
<dbReference type="Pfam" id="PF13855">
    <property type="entry name" value="LRR_8"/>
    <property type="match status" value="2"/>
</dbReference>
<dbReference type="PROSITE" id="PS50835">
    <property type="entry name" value="IG_LIKE"/>
    <property type="match status" value="1"/>
</dbReference>
<dbReference type="OrthoDB" id="5954366at2759"/>
<dbReference type="InterPro" id="IPR007110">
    <property type="entry name" value="Ig-like_dom"/>
</dbReference>
<feature type="transmembrane region" description="Helical" evidence="6">
    <location>
        <begin position="314"/>
        <end position="339"/>
    </location>
</feature>
<proteinExistence type="predicted"/>
<keyword evidence="4" id="KW-1015">Disulfide bond</keyword>
<keyword evidence="2" id="KW-0732">Signal</keyword>
<evidence type="ECO:0000313" key="8">
    <source>
        <dbReference type="EMBL" id="VVC24220.1"/>
    </source>
</evidence>
<feature type="compositionally biased region" description="Basic residues" evidence="5">
    <location>
        <begin position="705"/>
        <end position="719"/>
    </location>
</feature>
<dbReference type="SMART" id="SM00369">
    <property type="entry name" value="LRR_TYP"/>
    <property type="match status" value="5"/>
</dbReference>
<dbReference type="EMBL" id="CABPRJ010000001">
    <property type="protein sequence ID" value="VVC24220.1"/>
    <property type="molecule type" value="Genomic_DNA"/>
</dbReference>
<dbReference type="Gene3D" id="3.80.10.10">
    <property type="entry name" value="Ribonuclease Inhibitor"/>
    <property type="match status" value="2"/>
</dbReference>
<evidence type="ECO:0000256" key="4">
    <source>
        <dbReference type="ARBA" id="ARBA00023157"/>
    </source>
</evidence>
<evidence type="ECO:0000256" key="5">
    <source>
        <dbReference type="SAM" id="MobiDB-lite"/>
    </source>
</evidence>
<dbReference type="Gene3D" id="2.60.40.10">
    <property type="entry name" value="Immunoglobulins"/>
    <property type="match status" value="1"/>
</dbReference>
<keyword evidence="6" id="KW-0472">Membrane</keyword>
<dbReference type="SUPFAM" id="SSF48726">
    <property type="entry name" value="Immunoglobulin"/>
    <property type="match status" value="1"/>
</dbReference>
<dbReference type="Proteomes" id="UP000325440">
    <property type="component" value="Unassembled WGS sequence"/>
</dbReference>
<dbReference type="InterPro" id="IPR001611">
    <property type="entry name" value="Leu-rich_rpt"/>
</dbReference>
<evidence type="ECO:0000256" key="2">
    <source>
        <dbReference type="ARBA" id="ARBA00022729"/>
    </source>
</evidence>
<keyword evidence="1" id="KW-0433">Leucine-rich repeat</keyword>
<protein>
    <submittedName>
        <fullName evidence="8">Immunoglobulin-like domain,Immunoglobulin-like fold,Leucine-rich repeat,Leucine-rich repeat domain, L</fullName>
    </submittedName>
</protein>
<feature type="region of interest" description="Disordered" evidence="5">
    <location>
        <begin position="444"/>
        <end position="502"/>
    </location>
</feature>
<dbReference type="InterPro" id="IPR036179">
    <property type="entry name" value="Ig-like_dom_sf"/>
</dbReference>
<feature type="region of interest" description="Disordered" evidence="5">
    <location>
        <begin position="515"/>
        <end position="568"/>
    </location>
</feature>
<dbReference type="PANTHER" id="PTHR24366:SF96">
    <property type="entry name" value="LEUCINE RICH REPEAT CONTAINING 53"/>
    <property type="match status" value="1"/>
</dbReference>
<evidence type="ECO:0000256" key="3">
    <source>
        <dbReference type="ARBA" id="ARBA00022737"/>
    </source>
</evidence>
<dbReference type="InterPro" id="IPR003591">
    <property type="entry name" value="Leu-rich_rpt_typical-subtyp"/>
</dbReference>
<organism evidence="8 9">
    <name type="scientific">Cinara cedri</name>
    <dbReference type="NCBI Taxonomy" id="506608"/>
    <lineage>
        <taxon>Eukaryota</taxon>
        <taxon>Metazoa</taxon>
        <taxon>Ecdysozoa</taxon>
        <taxon>Arthropoda</taxon>
        <taxon>Hexapoda</taxon>
        <taxon>Insecta</taxon>
        <taxon>Pterygota</taxon>
        <taxon>Neoptera</taxon>
        <taxon>Paraneoptera</taxon>
        <taxon>Hemiptera</taxon>
        <taxon>Sternorrhyncha</taxon>
        <taxon>Aphidomorpha</taxon>
        <taxon>Aphidoidea</taxon>
        <taxon>Aphididae</taxon>
        <taxon>Lachninae</taxon>
        <taxon>Cinara</taxon>
    </lineage>
</organism>
<evidence type="ECO:0000256" key="1">
    <source>
        <dbReference type="ARBA" id="ARBA00022614"/>
    </source>
</evidence>
<feature type="compositionally biased region" description="Acidic residues" evidence="5">
    <location>
        <begin position="725"/>
        <end position="735"/>
    </location>
</feature>
<keyword evidence="6" id="KW-0812">Transmembrane</keyword>
<feature type="compositionally biased region" description="Gly residues" evidence="5">
    <location>
        <begin position="445"/>
        <end position="469"/>
    </location>
</feature>
<feature type="domain" description="Ig-like" evidence="7">
    <location>
        <begin position="199"/>
        <end position="295"/>
    </location>
</feature>
<name>A0A5E4LXC5_9HEMI</name>
<dbReference type="AlphaFoldDB" id="A0A5E4LXC5"/>
<accession>A0A5E4LXC5</accession>